<gene>
    <name evidence="1" type="ORF">ELY38_18795</name>
</gene>
<dbReference type="InterPro" id="IPR036286">
    <property type="entry name" value="LexA/Signal_pep-like_sf"/>
</dbReference>
<dbReference type="Proteomes" id="UP000287023">
    <property type="component" value="Unassembled WGS sequence"/>
</dbReference>
<accession>A0A433KG13</accession>
<evidence type="ECO:0008006" key="3">
    <source>
        <dbReference type="Google" id="ProtNLM"/>
    </source>
</evidence>
<dbReference type="RefSeq" id="WP_127063682.1">
    <property type="nucleotide sequence ID" value="NZ_RZHF01000029.1"/>
</dbReference>
<reference evidence="1 2" key="1">
    <citation type="submission" date="2018-12" db="EMBL/GenBank/DDBJ databases">
        <title>three novel Halomonas strain isolated from plants.</title>
        <authorList>
            <person name="Sun C."/>
        </authorList>
    </citation>
    <scope>NUCLEOTIDE SEQUENCE [LARGE SCALE GENOMIC DNA]</scope>
    <source>
        <strain evidence="1 2">JCM 18142</strain>
    </source>
</reference>
<protein>
    <recommendedName>
        <fullName evidence="3">Peptidase S24/S26A/S26B/S26C domain-containing protein</fullName>
    </recommendedName>
</protein>
<comment type="caution">
    <text evidence="1">The sequence shown here is derived from an EMBL/GenBank/DDBJ whole genome shotgun (WGS) entry which is preliminary data.</text>
</comment>
<evidence type="ECO:0000313" key="1">
    <source>
        <dbReference type="EMBL" id="RUR27714.1"/>
    </source>
</evidence>
<dbReference type="OrthoDB" id="6168027at2"/>
<name>A0A433KG13_9GAMM</name>
<dbReference type="AlphaFoldDB" id="A0A433KG13"/>
<organism evidence="1 2">
    <name type="scientific">Vreelandella nanhaiensis</name>
    <dbReference type="NCBI Taxonomy" id="1258546"/>
    <lineage>
        <taxon>Bacteria</taxon>
        <taxon>Pseudomonadati</taxon>
        <taxon>Pseudomonadota</taxon>
        <taxon>Gammaproteobacteria</taxon>
        <taxon>Oceanospirillales</taxon>
        <taxon>Halomonadaceae</taxon>
        <taxon>Vreelandella</taxon>
    </lineage>
</organism>
<dbReference type="SUPFAM" id="SSF51306">
    <property type="entry name" value="LexA/Signal peptidase"/>
    <property type="match status" value="1"/>
</dbReference>
<evidence type="ECO:0000313" key="2">
    <source>
        <dbReference type="Proteomes" id="UP000287023"/>
    </source>
</evidence>
<sequence>MRLTYLGPLGMGLDHPALHNVDCTGYSPNCFAVEVGVEAGVHGPVIEGDVLVVNEARGLGHDDYAVVEMDDALHLYRAHRVGTRFRLLPVNGGQGLMATARMVRGVVVHQARCQLDEEVNVKAFA</sequence>
<proteinExistence type="predicted"/>
<keyword evidence="2" id="KW-1185">Reference proteome</keyword>
<dbReference type="EMBL" id="RZHF01000029">
    <property type="protein sequence ID" value="RUR27714.1"/>
    <property type="molecule type" value="Genomic_DNA"/>
</dbReference>